<dbReference type="RefSeq" id="WP_270676933.1">
    <property type="nucleotide sequence ID" value="NZ_JAQFWP010000010.1"/>
</dbReference>
<reference evidence="1" key="1">
    <citation type="submission" date="2023-01" db="EMBL/GenBank/DDBJ databases">
        <title>Draft genome sequence of Nocardiopsis sp. LSu2-4 isolated from halophytes.</title>
        <authorList>
            <person name="Duangmal K."/>
            <person name="Chantavorakit T."/>
        </authorList>
    </citation>
    <scope>NUCLEOTIDE SEQUENCE</scope>
    <source>
        <strain evidence="1">LSu2-4</strain>
    </source>
</reference>
<name>A0ABT4TI71_9ACTN</name>
<sequence length="206" mass="22076">MLGLAVLLAAVSGAARSEGPFDIPGADDLSWLTEEPAAFPPDPPGWQRHTAADISYAVPGDWVPVPEGDLKDGYAASWHAPDGGTAIGELSVLDYPDAGTDAYRALVDASSLLRSEKLDLPLAGNEGCWEYDFFDFYLNGACDFPAAYVDPESGRRIHGMTGVYYAVQVERDSAPVIVRVLLVEDSDFTVPDLLDAVRPAYAGLIR</sequence>
<comment type="caution">
    <text evidence="1">The sequence shown here is derived from an EMBL/GenBank/DDBJ whole genome shotgun (WGS) entry which is preliminary data.</text>
</comment>
<dbReference type="EMBL" id="JAQFWP010000010">
    <property type="protein sequence ID" value="MDA2804398.1"/>
    <property type="molecule type" value="Genomic_DNA"/>
</dbReference>
<evidence type="ECO:0000313" key="2">
    <source>
        <dbReference type="Proteomes" id="UP001165685"/>
    </source>
</evidence>
<proteinExistence type="predicted"/>
<dbReference type="Proteomes" id="UP001165685">
    <property type="component" value="Unassembled WGS sequence"/>
</dbReference>
<protein>
    <submittedName>
        <fullName evidence="1">Uncharacterized protein</fullName>
    </submittedName>
</protein>
<accession>A0ABT4TI71</accession>
<evidence type="ECO:0000313" key="1">
    <source>
        <dbReference type="EMBL" id="MDA2804398.1"/>
    </source>
</evidence>
<keyword evidence="2" id="KW-1185">Reference proteome</keyword>
<gene>
    <name evidence="1" type="ORF">O4U47_07720</name>
</gene>
<organism evidence="1 2">
    <name type="scientific">Nocardiopsis suaedae</name>
    <dbReference type="NCBI Taxonomy" id="3018444"/>
    <lineage>
        <taxon>Bacteria</taxon>
        <taxon>Bacillati</taxon>
        <taxon>Actinomycetota</taxon>
        <taxon>Actinomycetes</taxon>
        <taxon>Streptosporangiales</taxon>
        <taxon>Nocardiopsidaceae</taxon>
        <taxon>Nocardiopsis</taxon>
    </lineage>
</organism>